<dbReference type="InterPro" id="IPR011006">
    <property type="entry name" value="CheY-like_superfamily"/>
</dbReference>
<dbReference type="SMART" id="SM00448">
    <property type="entry name" value="REC"/>
    <property type="match status" value="1"/>
</dbReference>
<dbReference type="Proteomes" id="UP000031843">
    <property type="component" value="Chromosome secondary"/>
</dbReference>
<organism evidence="16 17">
    <name type="scientific">Cupriavidus basilensis</name>
    <dbReference type="NCBI Taxonomy" id="68895"/>
    <lineage>
        <taxon>Bacteria</taxon>
        <taxon>Pseudomonadati</taxon>
        <taxon>Pseudomonadota</taxon>
        <taxon>Betaproteobacteria</taxon>
        <taxon>Burkholderiales</taxon>
        <taxon>Burkholderiaceae</taxon>
        <taxon>Cupriavidus</taxon>
    </lineage>
</organism>
<protein>
    <recommendedName>
        <fullName evidence="3">Chemotaxis protein CheA</fullName>
        <ecNumber evidence="2">2.7.13.3</ecNumber>
    </recommendedName>
</protein>
<reference evidence="16 17" key="1">
    <citation type="journal article" date="2015" name="Genome Announc.">
        <title>Complete Genome Sequence of Cupriavidus basilensis 4G11, Isolated from the Oak Ridge Field Research Center Site.</title>
        <authorList>
            <person name="Ray J."/>
            <person name="Waters R.J."/>
            <person name="Skerker J.M."/>
            <person name="Kuehl J.V."/>
            <person name="Price M.N."/>
            <person name="Huang J."/>
            <person name="Chakraborty R."/>
            <person name="Arkin A.P."/>
            <person name="Deutschbauer A."/>
        </authorList>
    </citation>
    <scope>NUCLEOTIDE SEQUENCE [LARGE SCALE GENOMIC DNA]</scope>
    <source>
        <strain evidence="16">4G11</strain>
    </source>
</reference>
<dbReference type="Gene3D" id="2.30.30.40">
    <property type="entry name" value="SH3 Domains"/>
    <property type="match status" value="1"/>
</dbReference>
<dbReference type="InterPro" id="IPR002545">
    <property type="entry name" value="CheW-lke_dom"/>
</dbReference>
<keyword evidence="4 10" id="KW-0597">Phosphoprotein</keyword>
<dbReference type="InterPro" id="IPR036061">
    <property type="entry name" value="CheW-like_dom_sf"/>
</dbReference>
<name>A0A0C4YPV7_9BURK</name>
<evidence type="ECO:0000259" key="13">
    <source>
        <dbReference type="PROSITE" id="PS50110"/>
    </source>
</evidence>
<dbReference type="SUPFAM" id="SSF50341">
    <property type="entry name" value="CheW-like"/>
    <property type="match status" value="1"/>
</dbReference>
<dbReference type="SUPFAM" id="SSF55874">
    <property type="entry name" value="ATPase domain of HSP90 chaperone/DNA topoisomerase II/histidine kinase"/>
    <property type="match status" value="1"/>
</dbReference>
<dbReference type="KEGG" id="cbw:RR42_s2949"/>
<dbReference type="PANTHER" id="PTHR43395">
    <property type="entry name" value="SENSOR HISTIDINE KINASE CHEA"/>
    <property type="match status" value="1"/>
</dbReference>
<sequence>MNPDQLRDASLLELFALEAQSQAEVLNAGLLALERDPTAAEQLEACMRAAHSLKGAARIVGLDGGVRVAHVMEDCLVAAQHGELLLRPVHIDTLLHGTDLLLRLGCPPGGDLDWADRDGKAEVDALVLRMAALLAGEEVDADAWATGHAPAAATPGSASASAPEATVAETIHPAPPDGTAADTVPGTTTASATPASPATSAPGEAPREPQAQERMLRVSADTLDQLLALSGAAMVETHWLKPFGNALQQTRRIQMRALQALDALQVTLAAGAANAADSAAHAALAEAQRLLGESHQQLSQRVTELEQYDHRTGQLSHQLYDRALASRMRPLADGLTGYSRMVRDLGRSLGKAVHLELVGESTKVDRDILEQLEAPLAHLLRNAVDHGIELPEARRAAGKPAEGSITLNARHNAGRLMIVIADDGAGVDLDALRAAIVRRKLVPEETVARLSQAELLDFLLLPGFSMRDTVSEVSGRGVGLDAVQDMIRQVRGSIRLTQESGRGMQFYLELPLTLSVVRALLVEVSGEAYAFPLAYVMQAINLDRGSIEQLENRQHFRFGGRQVGLVSAAQVLQQAETRRDEDTVPVVVLGDHERTYGVAVDRLLGERILVVQPLVASLGKIKDIAAGSLTEDGTPVLIFDVEDMVRSVEKLLSEGKIDRIRRAAEAAPVRRKRVLVVDDSLTVRELERKLLSNRGYDVTVAVDGMDAWNVLRAESFDLVITDIDMPRMDGIELVSRIKRESRLMHLPVMVVSYKDREQDRQRGLQAGADYYLAKGSFQDAALLDAVQDLIGEARA</sequence>
<feature type="modified residue" description="Phosphohistidine" evidence="9">
    <location>
        <position position="51"/>
    </location>
</feature>
<dbReference type="InterPro" id="IPR001789">
    <property type="entry name" value="Sig_transdc_resp-reg_receiver"/>
</dbReference>
<dbReference type="Pfam" id="PF02518">
    <property type="entry name" value="HATPase_c"/>
    <property type="match status" value="1"/>
</dbReference>
<dbReference type="InterPro" id="IPR004358">
    <property type="entry name" value="Sig_transdc_His_kin-like_C"/>
</dbReference>
<dbReference type="Gene3D" id="1.20.120.160">
    <property type="entry name" value="HPT domain"/>
    <property type="match status" value="1"/>
</dbReference>
<dbReference type="InterPro" id="IPR008207">
    <property type="entry name" value="Sig_transdc_His_kin_Hpt_dom"/>
</dbReference>
<evidence type="ECO:0000256" key="10">
    <source>
        <dbReference type="PROSITE-ProRule" id="PRU00169"/>
    </source>
</evidence>
<evidence type="ECO:0000256" key="8">
    <source>
        <dbReference type="ARBA" id="ARBA00035100"/>
    </source>
</evidence>
<dbReference type="STRING" id="68895.RR42_s2949"/>
<dbReference type="PROSITE" id="PS50894">
    <property type="entry name" value="HPT"/>
    <property type="match status" value="1"/>
</dbReference>
<dbReference type="PRINTS" id="PR00344">
    <property type="entry name" value="BCTRLSENSOR"/>
</dbReference>
<feature type="compositionally biased region" description="Low complexity" evidence="11">
    <location>
        <begin position="148"/>
        <end position="166"/>
    </location>
</feature>
<dbReference type="PROSITE" id="PS50110">
    <property type="entry name" value="RESPONSE_REGULATORY"/>
    <property type="match status" value="1"/>
</dbReference>
<dbReference type="CDD" id="cd00088">
    <property type="entry name" value="HPT"/>
    <property type="match status" value="1"/>
</dbReference>
<dbReference type="PANTHER" id="PTHR43395:SF1">
    <property type="entry name" value="CHEMOTAXIS PROTEIN CHEA"/>
    <property type="match status" value="1"/>
</dbReference>
<keyword evidence="6" id="KW-0418">Kinase</keyword>
<dbReference type="SMART" id="SM00387">
    <property type="entry name" value="HATPase_c"/>
    <property type="match status" value="1"/>
</dbReference>
<keyword evidence="17" id="KW-1185">Reference proteome</keyword>
<dbReference type="Pfam" id="PF01584">
    <property type="entry name" value="CheW"/>
    <property type="match status" value="1"/>
</dbReference>
<evidence type="ECO:0000256" key="9">
    <source>
        <dbReference type="PROSITE-ProRule" id="PRU00110"/>
    </source>
</evidence>
<dbReference type="GO" id="GO:0006935">
    <property type="term" value="P:chemotaxis"/>
    <property type="evidence" value="ECO:0007669"/>
    <property type="project" value="InterPro"/>
</dbReference>
<dbReference type="OrthoDB" id="9803176at2"/>
<evidence type="ECO:0000256" key="2">
    <source>
        <dbReference type="ARBA" id="ARBA00012438"/>
    </source>
</evidence>
<evidence type="ECO:0000256" key="11">
    <source>
        <dbReference type="SAM" id="MobiDB-lite"/>
    </source>
</evidence>
<evidence type="ECO:0000256" key="5">
    <source>
        <dbReference type="ARBA" id="ARBA00022679"/>
    </source>
</evidence>
<dbReference type="GO" id="GO:0000155">
    <property type="term" value="F:phosphorelay sensor kinase activity"/>
    <property type="evidence" value="ECO:0007669"/>
    <property type="project" value="UniProtKB-ARBA"/>
</dbReference>
<dbReference type="Gene3D" id="3.40.50.2300">
    <property type="match status" value="1"/>
</dbReference>
<dbReference type="Pfam" id="PF01627">
    <property type="entry name" value="Hpt"/>
    <property type="match status" value="1"/>
</dbReference>
<feature type="compositionally biased region" description="Low complexity" evidence="11">
    <location>
        <begin position="187"/>
        <end position="202"/>
    </location>
</feature>
<dbReference type="RefSeq" id="WP_043356707.1">
    <property type="nucleotide sequence ID" value="NZ_CP010537.1"/>
</dbReference>
<dbReference type="Gene3D" id="3.30.565.10">
    <property type="entry name" value="Histidine kinase-like ATPase, C-terminal domain"/>
    <property type="match status" value="1"/>
</dbReference>
<dbReference type="EC" id="2.7.13.3" evidence="2"/>
<evidence type="ECO:0000259" key="15">
    <source>
        <dbReference type="PROSITE" id="PS50894"/>
    </source>
</evidence>
<keyword evidence="5 16" id="KW-0808">Transferase</keyword>
<feature type="modified residue" description="4-aspartylphosphate" evidence="10">
    <location>
        <position position="722"/>
    </location>
</feature>
<dbReference type="Pfam" id="PF00072">
    <property type="entry name" value="Response_reg"/>
    <property type="match status" value="1"/>
</dbReference>
<evidence type="ECO:0000256" key="6">
    <source>
        <dbReference type="ARBA" id="ARBA00022777"/>
    </source>
</evidence>
<dbReference type="PROSITE" id="PS50851">
    <property type="entry name" value="CHEW"/>
    <property type="match status" value="1"/>
</dbReference>
<evidence type="ECO:0000259" key="12">
    <source>
        <dbReference type="PROSITE" id="PS50109"/>
    </source>
</evidence>
<dbReference type="InterPro" id="IPR036890">
    <property type="entry name" value="HATPase_C_sf"/>
</dbReference>
<dbReference type="PROSITE" id="PS50109">
    <property type="entry name" value="HIS_KIN"/>
    <property type="match status" value="1"/>
</dbReference>
<evidence type="ECO:0000313" key="17">
    <source>
        <dbReference type="Proteomes" id="UP000031843"/>
    </source>
</evidence>
<feature type="domain" description="Histidine kinase" evidence="12">
    <location>
        <begin position="271"/>
        <end position="514"/>
    </location>
</feature>
<evidence type="ECO:0000256" key="4">
    <source>
        <dbReference type="ARBA" id="ARBA00022553"/>
    </source>
</evidence>
<dbReference type="InterPro" id="IPR036641">
    <property type="entry name" value="HPT_dom_sf"/>
</dbReference>
<dbReference type="AlphaFoldDB" id="A0A0C4YPV7"/>
<proteinExistence type="predicted"/>
<feature type="region of interest" description="Disordered" evidence="11">
    <location>
        <begin position="148"/>
        <end position="212"/>
    </location>
</feature>
<dbReference type="SUPFAM" id="SSF47226">
    <property type="entry name" value="Histidine-containing phosphotransfer domain, HPT domain"/>
    <property type="match status" value="1"/>
</dbReference>
<dbReference type="InterPro" id="IPR005467">
    <property type="entry name" value="His_kinase_dom"/>
</dbReference>
<dbReference type="FunFam" id="3.30.565.10:FF:000016">
    <property type="entry name" value="Chemotaxis protein CheA, putative"/>
    <property type="match status" value="1"/>
</dbReference>
<keyword evidence="7" id="KW-0902">Two-component regulatory system</keyword>
<dbReference type="InterPro" id="IPR003594">
    <property type="entry name" value="HATPase_dom"/>
</dbReference>
<comment type="function">
    <text evidence="8">Involved in the transmission of sensory signals from the chemoreceptors to the flagellar motors. CheA is autophosphorylated; it can transfer its phosphate group to either CheB or CheY.</text>
</comment>
<dbReference type="SMART" id="SM00260">
    <property type="entry name" value="CheW"/>
    <property type="match status" value="1"/>
</dbReference>
<feature type="domain" description="Response regulatory" evidence="13">
    <location>
        <begin position="673"/>
        <end position="789"/>
    </location>
</feature>
<evidence type="ECO:0000256" key="1">
    <source>
        <dbReference type="ARBA" id="ARBA00000085"/>
    </source>
</evidence>
<evidence type="ECO:0000313" key="16">
    <source>
        <dbReference type="EMBL" id="AJG24530.1"/>
    </source>
</evidence>
<dbReference type="SMART" id="SM00073">
    <property type="entry name" value="HPT"/>
    <property type="match status" value="1"/>
</dbReference>
<feature type="domain" description="HPt" evidence="15">
    <location>
        <begin position="4"/>
        <end position="104"/>
    </location>
</feature>
<evidence type="ECO:0000256" key="3">
    <source>
        <dbReference type="ARBA" id="ARBA00021495"/>
    </source>
</evidence>
<accession>A0A0C4YPV7</accession>
<dbReference type="InterPro" id="IPR051315">
    <property type="entry name" value="Bact_Chemotaxis_CheA"/>
</dbReference>
<gene>
    <name evidence="16" type="ORF">RR42_s2949</name>
</gene>
<evidence type="ECO:0000259" key="14">
    <source>
        <dbReference type="PROSITE" id="PS50851"/>
    </source>
</evidence>
<comment type="catalytic activity">
    <reaction evidence="1">
        <text>ATP + protein L-histidine = ADP + protein N-phospho-L-histidine.</text>
        <dbReference type="EC" id="2.7.13.3"/>
    </reaction>
</comment>
<feature type="domain" description="CheW-like" evidence="14">
    <location>
        <begin position="516"/>
        <end position="650"/>
    </location>
</feature>
<evidence type="ECO:0000256" key="7">
    <source>
        <dbReference type="ARBA" id="ARBA00023012"/>
    </source>
</evidence>
<dbReference type="SUPFAM" id="SSF52172">
    <property type="entry name" value="CheY-like"/>
    <property type="match status" value="1"/>
</dbReference>
<dbReference type="EMBL" id="CP010537">
    <property type="protein sequence ID" value="AJG24530.1"/>
    <property type="molecule type" value="Genomic_DNA"/>
</dbReference>